<evidence type="ECO:0000313" key="1">
    <source>
        <dbReference type="EMBL" id="MBE8724281.1"/>
    </source>
</evidence>
<sequence>MKEKPFKIPKIINLNYPFMPAFKTWKEKPTELEAQKAVEDFFDYLKKGELDNAKNSVDHLYNDWEESIHVIWRDHYLIHEIAEDESFEGKEFLNNLEWLGNLGILDDFMWGEERENTRYFDVSVTYMGEPSGFAAQFYLVKNDDHYVVKRGLIDMA</sequence>
<protein>
    <recommendedName>
        <fullName evidence="3">DUF2262 domain-containing protein</fullName>
    </recommendedName>
</protein>
<accession>A0ABR9TG62</accession>
<gene>
    <name evidence="1" type="ORF">C4F50_04900</name>
</gene>
<dbReference type="EMBL" id="PRDM01000001">
    <property type="protein sequence ID" value="MBE8724281.1"/>
    <property type="molecule type" value="Genomic_DNA"/>
</dbReference>
<dbReference type="Proteomes" id="UP000640614">
    <property type="component" value="Unassembled WGS sequence"/>
</dbReference>
<keyword evidence="2" id="KW-1185">Reference proteome</keyword>
<organism evidence="1 2">
    <name type="scientific">Flavobacterium hungaricum</name>
    <dbReference type="NCBI Taxonomy" id="2082725"/>
    <lineage>
        <taxon>Bacteria</taxon>
        <taxon>Pseudomonadati</taxon>
        <taxon>Bacteroidota</taxon>
        <taxon>Flavobacteriia</taxon>
        <taxon>Flavobacteriales</taxon>
        <taxon>Flavobacteriaceae</taxon>
        <taxon>Flavobacterium</taxon>
    </lineage>
</organism>
<evidence type="ECO:0008006" key="3">
    <source>
        <dbReference type="Google" id="ProtNLM"/>
    </source>
</evidence>
<evidence type="ECO:0000313" key="2">
    <source>
        <dbReference type="Proteomes" id="UP000640614"/>
    </source>
</evidence>
<name>A0ABR9TG62_9FLAO</name>
<reference evidence="1 2" key="1">
    <citation type="submission" date="2018-07" db="EMBL/GenBank/DDBJ databases">
        <title>Genome assembly of strain KB82.</title>
        <authorList>
            <person name="Kukolya J."/>
            <person name="Horvath B."/>
            <person name="Nagy I."/>
            <person name="Toth A."/>
        </authorList>
    </citation>
    <scope>NUCLEOTIDE SEQUENCE [LARGE SCALE GENOMIC DNA]</scope>
    <source>
        <strain evidence="1 2">Kb82</strain>
    </source>
</reference>
<comment type="caution">
    <text evidence="1">The sequence shown here is derived from an EMBL/GenBank/DDBJ whole genome shotgun (WGS) entry which is preliminary data.</text>
</comment>
<proteinExistence type="predicted"/>